<comment type="caution">
    <text evidence="2">The sequence shown here is derived from an EMBL/GenBank/DDBJ whole genome shotgun (WGS) entry which is preliminary data.</text>
</comment>
<feature type="region of interest" description="Disordered" evidence="1">
    <location>
        <begin position="34"/>
        <end position="89"/>
    </location>
</feature>
<evidence type="ECO:0000313" key="3">
    <source>
        <dbReference type="Proteomes" id="UP000663880"/>
    </source>
</evidence>
<evidence type="ECO:0000313" key="2">
    <source>
        <dbReference type="EMBL" id="CAF4890593.1"/>
    </source>
</evidence>
<gene>
    <name evidence="2" type="ORF">PMACD_LOCUS10418</name>
</gene>
<dbReference type="AlphaFoldDB" id="A0A821UJL2"/>
<reference evidence="2" key="1">
    <citation type="submission" date="2021-02" db="EMBL/GenBank/DDBJ databases">
        <authorList>
            <person name="Steward A R."/>
        </authorList>
    </citation>
    <scope>NUCLEOTIDE SEQUENCE</scope>
</reference>
<dbReference type="GO" id="GO:0003676">
    <property type="term" value="F:nucleic acid binding"/>
    <property type="evidence" value="ECO:0007669"/>
    <property type="project" value="InterPro"/>
</dbReference>
<protein>
    <recommendedName>
        <fullName evidence="4">Gag-like protein</fullName>
    </recommendedName>
</protein>
<dbReference type="EMBL" id="CAJOBZ010000031">
    <property type="protein sequence ID" value="CAF4890593.1"/>
    <property type="molecule type" value="Genomic_DNA"/>
</dbReference>
<name>A0A821UJL2_9NEOP</name>
<dbReference type="GO" id="GO:0008270">
    <property type="term" value="F:zinc ion binding"/>
    <property type="evidence" value="ECO:0007669"/>
    <property type="project" value="InterPro"/>
</dbReference>
<dbReference type="Gene3D" id="4.10.60.10">
    <property type="entry name" value="Zinc finger, CCHC-type"/>
    <property type="match status" value="1"/>
</dbReference>
<dbReference type="InterPro" id="IPR036875">
    <property type="entry name" value="Znf_CCHC_sf"/>
</dbReference>
<dbReference type="SUPFAM" id="SSF57756">
    <property type="entry name" value="Retrovirus zinc finger-like domains"/>
    <property type="match status" value="1"/>
</dbReference>
<keyword evidence="3" id="KW-1185">Reference proteome</keyword>
<sequence>MFLELEFGAFEDFAWLREGSLGGRGTVTPNVVGTQGPEGFEGSKVPEAPGVSGPRGSGGPSDGSWATVTKKKKGKGKKGGSPAAPVLPLVSGESGLVGRAEDHGVGHGAGSSAGRVAVDKRPVRVQPSLTPSKTAAVVITLRSEAVERGVTYADVLTKARNGIRLTATEARMLEVPGVDREEKADVMADRLRVVLSEEVLAGRPVKWPNLLIRDLDDSVTERDVAVAVAAMGGCPVDAIKPGKIMRRGGRGIGEMFLLCPVAAAEKVRNGKLLIGWSSCRIEIREDRPLRCYKSQKLGHARATCDSAVDMAEACFRYGVVGHKAYDCNSKELHCAVCSAAGKLAGHKMGGRACNPGPCMPL</sequence>
<evidence type="ECO:0008006" key="4">
    <source>
        <dbReference type="Google" id="ProtNLM"/>
    </source>
</evidence>
<evidence type="ECO:0000256" key="1">
    <source>
        <dbReference type="SAM" id="MobiDB-lite"/>
    </source>
</evidence>
<feature type="compositionally biased region" description="Basic residues" evidence="1">
    <location>
        <begin position="69"/>
        <end position="78"/>
    </location>
</feature>
<accession>A0A821UJL2</accession>
<dbReference type="Proteomes" id="UP000663880">
    <property type="component" value="Unassembled WGS sequence"/>
</dbReference>
<dbReference type="OrthoDB" id="7490362at2759"/>
<proteinExistence type="predicted"/>
<organism evidence="2 3">
    <name type="scientific">Pieris macdunnoughi</name>
    <dbReference type="NCBI Taxonomy" id="345717"/>
    <lineage>
        <taxon>Eukaryota</taxon>
        <taxon>Metazoa</taxon>
        <taxon>Ecdysozoa</taxon>
        <taxon>Arthropoda</taxon>
        <taxon>Hexapoda</taxon>
        <taxon>Insecta</taxon>
        <taxon>Pterygota</taxon>
        <taxon>Neoptera</taxon>
        <taxon>Endopterygota</taxon>
        <taxon>Lepidoptera</taxon>
        <taxon>Glossata</taxon>
        <taxon>Ditrysia</taxon>
        <taxon>Papilionoidea</taxon>
        <taxon>Pieridae</taxon>
        <taxon>Pierinae</taxon>
        <taxon>Pieris</taxon>
    </lineage>
</organism>